<reference evidence="1 3" key="1">
    <citation type="submission" date="2016-10" db="EMBL/GenBank/DDBJ databases">
        <authorList>
            <person name="Cai Z."/>
        </authorList>
    </citation>
    <scope>NUCLEOTIDE SEQUENCE [LARGE SCALE GENOMIC DNA]</scope>
</reference>
<gene>
    <name evidence="2" type="ORF">BQ4739_LOCUS17606</name>
    <name evidence="1" type="ORF">BQ4739_LOCUS436</name>
</gene>
<evidence type="ECO:0000313" key="3">
    <source>
        <dbReference type="Proteomes" id="UP000256970"/>
    </source>
</evidence>
<name>A0A383V4X6_TETOB</name>
<accession>A0A383V4X6</accession>
<dbReference type="EMBL" id="FNXT01000027">
    <property type="protein sequence ID" value="SZX59832.1"/>
    <property type="molecule type" value="Genomic_DNA"/>
</dbReference>
<proteinExistence type="predicted"/>
<organism evidence="1 3">
    <name type="scientific">Tetradesmus obliquus</name>
    <name type="common">Green alga</name>
    <name type="synonym">Acutodesmus obliquus</name>
    <dbReference type="NCBI Taxonomy" id="3088"/>
    <lineage>
        <taxon>Eukaryota</taxon>
        <taxon>Viridiplantae</taxon>
        <taxon>Chlorophyta</taxon>
        <taxon>core chlorophytes</taxon>
        <taxon>Chlorophyceae</taxon>
        <taxon>CS clade</taxon>
        <taxon>Sphaeropleales</taxon>
        <taxon>Scenedesmaceae</taxon>
        <taxon>Tetradesmus</taxon>
    </lineage>
</organism>
<dbReference type="AlphaFoldDB" id="A0A383V4X6"/>
<dbReference type="Proteomes" id="UP000256970">
    <property type="component" value="Unassembled WGS sequence"/>
</dbReference>
<protein>
    <submittedName>
        <fullName evidence="1">Uncharacterized protein</fullName>
    </submittedName>
</protein>
<dbReference type="EMBL" id="FNXT01001279">
    <property type="protein sequence ID" value="SZX77243.1"/>
    <property type="molecule type" value="Genomic_DNA"/>
</dbReference>
<evidence type="ECO:0000313" key="1">
    <source>
        <dbReference type="EMBL" id="SZX59832.1"/>
    </source>
</evidence>
<evidence type="ECO:0000313" key="2">
    <source>
        <dbReference type="EMBL" id="SZX77243.1"/>
    </source>
</evidence>
<sequence length="174" mass="19090">MFRAYEQHGLSHDEMAEYAAVRHASHLLIMPKMHMRRNFNPRHVVLEECAINNSRIFCSVLYEKTLTEGLQLFNISTPSTADYKATVQRSGDGGRLLTLSYGGQGQHVLADEDRQEAFEQGVAVLHEQAGKIVGRFPVPASAAAAAAAASPLPFSVDPATPQLAAMTQQEWVLN</sequence>
<keyword evidence="3" id="KW-1185">Reference proteome</keyword>